<proteinExistence type="predicted"/>
<keyword evidence="1" id="KW-0378">Hydrolase</keyword>
<gene>
    <name evidence="1" type="ORF">JFY71_02505</name>
</gene>
<sequence>MEKIKLSVHGLIDFVMRSGDIDNTFTGISRMKEGQKIHQKLQKEYGKYYEKEVVLKNEIEYKDLIFAVEGRADGIYHKGNEVLIDEIKSTTRNLEDLKYNSNPLHWAQAKCYGYFYCVKNNLEEIDIQLTYYQVESDDIKRIIEKFTKADLEEFYFTLLDLYLDFSVMILKFKKERDEHIRTLQFPFLSYRKGQRKMTVGVYKTIRDKNILFAEAPTGIGKTMSTLFPSIKAVGEGLTDKIFYLTARSTTKEAAVKAVYRLMDRGLRFKAVIITAKDKICINDEVKCNPKDCPFAKGHFDRVNDAILDIYENEEILNMETIIDYSKKHKVCPMEFQLDMAIYSDLVVCDYNYVFDPTVYLRRFFEGTVEKYTFLIDESHNLVDRGRDMYSKEISMKKINQLVNLLEEDDYKVKNALNKISNIIDDFYRLAENNKYYISKYIDDDFVSEIIFTMRTMEKFLTDKKDKPYYDDVLDLYFEFSKFVKISDFYSDNYITLVISKEDDIFFKIMCLDTSPIFKNILKRAESSVFFSATLSPIPFYADVLGAEEDYYYLRLNSPFDSDNLKVGIVPISTRYQDREENYSRITKILENYTNKKGNYMLFFPSYKFMQEVYDRFNKEDKDVIKQDSNLTELGREQFLKQFKEDTSIIAFVVLGGVFSEGIDLVGDRLNGAAIVSVGLPGISVERNLIKDYYDEKENTGFEYAYIYPGMNKVAQAAGRVIRDKDDKGTVLLIDDRFLKNPYRKLLPRSWNSIKVLNSLIRTNNKRG</sequence>
<protein>
    <submittedName>
        <fullName evidence="1">ATP-dependent DNA helicase</fullName>
    </submittedName>
</protein>
<name>A0AC61MSA6_9FIRM</name>
<keyword evidence="2" id="KW-1185">Reference proteome</keyword>
<keyword evidence="1" id="KW-0067">ATP-binding</keyword>
<keyword evidence="1" id="KW-0347">Helicase</keyword>
<reference evidence="1 2" key="1">
    <citation type="journal article" date="2022" name="Int. J. Syst. Evol. Microbiol.">
        <title>Miniphocaeibacter halophilus sp. nov., an ammonium-tolerant acetate-producing bacterium isolated from a biogas system.</title>
        <authorList>
            <person name="Schnurer A."/>
            <person name="Singh A."/>
            <person name="Bi S."/>
            <person name="Qiao W."/>
            <person name="Westerholm M."/>
        </authorList>
    </citation>
    <scope>NUCLEOTIDE SEQUENCE [LARGE SCALE GENOMIC DNA]</scope>
    <source>
        <strain evidence="1 2">AMB_01</strain>
    </source>
</reference>
<keyword evidence="1" id="KW-0547">Nucleotide-binding</keyword>
<accession>A0AC61MSA6</accession>
<dbReference type="EMBL" id="CP066744">
    <property type="protein sequence ID" value="QQK08427.1"/>
    <property type="molecule type" value="Genomic_DNA"/>
</dbReference>
<evidence type="ECO:0000313" key="2">
    <source>
        <dbReference type="Proteomes" id="UP000595814"/>
    </source>
</evidence>
<organism evidence="1 2">
    <name type="scientific">Miniphocaeibacter halophilus</name>
    <dbReference type="NCBI Taxonomy" id="2931922"/>
    <lineage>
        <taxon>Bacteria</taxon>
        <taxon>Bacillati</taxon>
        <taxon>Bacillota</taxon>
        <taxon>Tissierellia</taxon>
        <taxon>Tissierellales</taxon>
        <taxon>Peptoniphilaceae</taxon>
        <taxon>Miniphocaeibacter</taxon>
    </lineage>
</organism>
<dbReference type="Proteomes" id="UP000595814">
    <property type="component" value="Chromosome"/>
</dbReference>
<evidence type="ECO:0000313" key="1">
    <source>
        <dbReference type="EMBL" id="QQK08427.1"/>
    </source>
</evidence>